<dbReference type="GO" id="GO:0016491">
    <property type="term" value="F:oxidoreductase activity"/>
    <property type="evidence" value="ECO:0007669"/>
    <property type="project" value="UniProtKB-KW"/>
</dbReference>
<protein>
    <submittedName>
        <fullName evidence="3">Pteridine reductase</fullName>
    </submittedName>
</protein>
<sequence length="248" mass="26629">MPPPVVLITGAARRIGAEISRRLHEQGYRLVLHYHRSEREARALAAGLELSRPGSVALLQQDLSRLDQLNALADRAVGCFGRLDALINNASTFYPSPLGTITPAQWLELSATNAAAPLLLSQALVPELRHREGCIINLVDIHGEKGLRHHLPYSMAKNALATLTRALAAELAPQVRVNGIAPGAIIWPEHELDPQQKEKVLASIPMGRLGSPTDIADTALFLLKGPGYLTGQIIALDGGRSSQGLPEA</sequence>
<keyword evidence="4" id="KW-1185">Reference proteome</keyword>
<dbReference type="NCBIfam" id="NF006598">
    <property type="entry name" value="PRK09135.1"/>
    <property type="match status" value="1"/>
</dbReference>
<name>A0A2P7RA51_9GAMM</name>
<dbReference type="Proteomes" id="UP000242181">
    <property type="component" value="Unassembled WGS sequence"/>
</dbReference>
<accession>A0A2P7RA51</accession>
<dbReference type="PRINTS" id="PR00081">
    <property type="entry name" value="GDHRDH"/>
</dbReference>
<evidence type="ECO:0000256" key="1">
    <source>
        <dbReference type="ARBA" id="ARBA00006484"/>
    </source>
</evidence>
<dbReference type="InterPro" id="IPR002347">
    <property type="entry name" value="SDR_fam"/>
</dbReference>
<evidence type="ECO:0000313" key="4">
    <source>
        <dbReference type="Proteomes" id="UP000242181"/>
    </source>
</evidence>
<dbReference type="PROSITE" id="PS00061">
    <property type="entry name" value="ADH_SHORT"/>
    <property type="match status" value="1"/>
</dbReference>
<dbReference type="OrthoDB" id="9793499at2"/>
<proteinExistence type="inferred from homology"/>
<dbReference type="PRINTS" id="PR00080">
    <property type="entry name" value="SDRFAMILY"/>
</dbReference>
<organism evidence="3 4">
    <name type="scientific">Zobellella taiwanensis</name>
    <dbReference type="NCBI Taxonomy" id="347535"/>
    <lineage>
        <taxon>Bacteria</taxon>
        <taxon>Pseudomonadati</taxon>
        <taxon>Pseudomonadota</taxon>
        <taxon>Gammaproteobacteria</taxon>
        <taxon>Aeromonadales</taxon>
        <taxon>Aeromonadaceae</taxon>
        <taxon>Zobellella</taxon>
    </lineage>
</organism>
<dbReference type="EMBL" id="PXYH01000002">
    <property type="protein sequence ID" value="PSJ47107.1"/>
    <property type="molecule type" value="Genomic_DNA"/>
</dbReference>
<dbReference type="InterPro" id="IPR036291">
    <property type="entry name" value="NAD(P)-bd_dom_sf"/>
</dbReference>
<keyword evidence="2" id="KW-0560">Oxidoreductase</keyword>
<evidence type="ECO:0000256" key="2">
    <source>
        <dbReference type="ARBA" id="ARBA00023002"/>
    </source>
</evidence>
<comment type="similarity">
    <text evidence="1">Belongs to the short-chain dehydrogenases/reductases (SDR) family.</text>
</comment>
<dbReference type="AlphaFoldDB" id="A0A2P7RA51"/>
<dbReference type="SUPFAM" id="SSF51735">
    <property type="entry name" value="NAD(P)-binding Rossmann-fold domains"/>
    <property type="match status" value="1"/>
</dbReference>
<dbReference type="RefSeq" id="WP_106452035.1">
    <property type="nucleotide sequence ID" value="NZ_PXYH01000002.1"/>
</dbReference>
<comment type="caution">
    <text evidence="3">The sequence shown here is derived from an EMBL/GenBank/DDBJ whole genome shotgun (WGS) entry which is preliminary data.</text>
</comment>
<dbReference type="PANTHER" id="PTHR43639:SF1">
    <property type="entry name" value="SHORT-CHAIN DEHYDROGENASE_REDUCTASE FAMILY PROTEIN"/>
    <property type="match status" value="1"/>
</dbReference>
<dbReference type="Pfam" id="PF13561">
    <property type="entry name" value="adh_short_C2"/>
    <property type="match status" value="1"/>
</dbReference>
<dbReference type="Gene3D" id="3.40.50.720">
    <property type="entry name" value="NAD(P)-binding Rossmann-like Domain"/>
    <property type="match status" value="1"/>
</dbReference>
<dbReference type="InterPro" id="IPR020904">
    <property type="entry name" value="Sc_DH/Rdtase_CS"/>
</dbReference>
<reference evidence="3 4" key="1">
    <citation type="submission" date="2018-03" db="EMBL/GenBank/DDBJ databases">
        <title>The draft genome of Zobellella taiwanensis JCM 13381.</title>
        <authorList>
            <person name="Liu L."/>
            <person name="Li L."/>
            <person name="Wang T."/>
            <person name="Zhang X."/>
            <person name="Liang L."/>
        </authorList>
    </citation>
    <scope>NUCLEOTIDE SEQUENCE [LARGE SCALE GENOMIC DNA]</scope>
    <source>
        <strain evidence="3 4">JCM 13381</strain>
    </source>
</reference>
<dbReference type="PANTHER" id="PTHR43639">
    <property type="entry name" value="OXIDOREDUCTASE, SHORT-CHAIN DEHYDROGENASE/REDUCTASE FAMILY (AFU_ORTHOLOGUE AFUA_5G02870)"/>
    <property type="match status" value="1"/>
</dbReference>
<evidence type="ECO:0000313" key="3">
    <source>
        <dbReference type="EMBL" id="PSJ47107.1"/>
    </source>
</evidence>
<gene>
    <name evidence="3" type="ORF">C7I36_01780</name>
</gene>